<proteinExistence type="predicted"/>
<dbReference type="RefSeq" id="WP_201675367.1">
    <property type="nucleotide sequence ID" value="NZ_JAEQNE010000003.1"/>
</dbReference>
<dbReference type="AlphaFoldDB" id="A0A937CV89"/>
<protein>
    <submittedName>
        <fullName evidence="1">Uncharacterized protein</fullName>
    </submittedName>
</protein>
<gene>
    <name evidence="1" type="ORF">JJ685_16620</name>
</gene>
<name>A0A937CV89_9BURK</name>
<evidence type="ECO:0000313" key="2">
    <source>
        <dbReference type="Proteomes" id="UP000599109"/>
    </source>
</evidence>
<keyword evidence="2" id="KW-1185">Reference proteome</keyword>
<organism evidence="1 2">
    <name type="scientific">Ramlibacter monticola</name>
    <dbReference type="NCBI Taxonomy" id="1926872"/>
    <lineage>
        <taxon>Bacteria</taxon>
        <taxon>Pseudomonadati</taxon>
        <taxon>Pseudomonadota</taxon>
        <taxon>Betaproteobacteria</taxon>
        <taxon>Burkholderiales</taxon>
        <taxon>Comamonadaceae</taxon>
        <taxon>Ramlibacter</taxon>
    </lineage>
</organism>
<dbReference type="Proteomes" id="UP000599109">
    <property type="component" value="Unassembled WGS sequence"/>
</dbReference>
<sequence>MNADTATELIELALAQHRLWDGGLVRSAGKSEGSETAWYFTTALTIDVLEHFRTESASAIITSDAIGIGPRFTFWVVAIQTGAIQHRFFLPLVGTLVAELLADMRGKNLRLLMAAGTSVAAVDVRVPVSPQLRAALESKHQLAADRESVLPDVVLTAARLLAPDGLRPDNPGNKPTSISVTAVLPPELLGHADGFFGA</sequence>
<accession>A0A937CV89</accession>
<dbReference type="EMBL" id="JAEQNE010000003">
    <property type="protein sequence ID" value="MBL0392762.1"/>
    <property type="molecule type" value="Genomic_DNA"/>
</dbReference>
<comment type="caution">
    <text evidence="1">The sequence shown here is derived from an EMBL/GenBank/DDBJ whole genome shotgun (WGS) entry which is preliminary data.</text>
</comment>
<evidence type="ECO:0000313" key="1">
    <source>
        <dbReference type="EMBL" id="MBL0392762.1"/>
    </source>
</evidence>
<reference evidence="1 2" key="1">
    <citation type="journal article" date="2017" name="Int. J. Syst. Evol. Microbiol.">
        <title>Ramlibacter monticola sp. nov., isolated from forest soil.</title>
        <authorList>
            <person name="Chaudhary D.K."/>
            <person name="Kim J."/>
        </authorList>
    </citation>
    <scope>NUCLEOTIDE SEQUENCE [LARGE SCALE GENOMIC DNA]</scope>
    <source>
        <strain evidence="1 2">KACC 19175</strain>
    </source>
</reference>